<evidence type="ECO:0000256" key="6">
    <source>
        <dbReference type="ARBA" id="ARBA00023212"/>
    </source>
</evidence>
<dbReference type="PANTHER" id="PTHR19845:SF0">
    <property type="entry name" value="KATANIN P80 WD40 REPEAT-CONTAINING SUBUNIT B1"/>
    <property type="match status" value="1"/>
</dbReference>
<keyword evidence="12" id="KW-1185">Reference proteome</keyword>
<keyword evidence="4 7" id="KW-0493">Microtubule</keyword>
<evidence type="ECO:0000313" key="11">
    <source>
        <dbReference type="EMBL" id="CAH0486552.1"/>
    </source>
</evidence>
<dbReference type="Proteomes" id="UP001157938">
    <property type="component" value="Unassembled WGS sequence"/>
</dbReference>
<evidence type="ECO:0000259" key="10">
    <source>
        <dbReference type="Pfam" id="PF13925"/>
    </source>
</evidence>
<dbReference type="Pfam" id="PF13925">
    <property type="entry name" value="Katanin_con80"/>
    <property type="match status" value="1"/>
</dbReference>
<dbReference type="CDD" id="cd00200">
    <property type="entry name" value="WD40"/>
    <property type="match status" value="1"/>
</dbReference>
<gene>
    <name evidence="11" type="ORF">PFR001_LOCUS2171</name>
</gene>
<proteinExistence type="inferred from homology"/>
<dbReference type="HAMAP" id="MF_03022">
    <property type="entry name" value="Katanin_p80_B1"/>
    <property type="match status" value="1"/>
</dbReference>
<dbReference type="Gene3D" id="2.130.10.10">
    <property type="entry name" value="YVTN repeat-like/Quinoprotein amine dehydrogenase"/>
    <property type="match status" value="1"/>
</dbReference>
<dbReference type="InterPro" id="IPR015943">
    <property type="entry name" value="WD40/YVTN_repeat-like_dom_sf"/>
</dbReference>
<dbReference type="InterPro" id="IPR019775">
    <property type="entry name" value="WD40_repeat_CS"/>
</dbReference>
<comment type="caution">
    <text evidence="11">The sequence shown here is derived from an EMBL/GenBank/DDBJ whole genome shotgun (WGS) entry which is preliminary data.</text>
</comment>
<sequence length="672" mass="74736">MGSLHQYNFQVQHATPHFLAHSCNVNCLRFGRKSDQRIATGGDDNVVNIWQMYEKKMKRIQRLSGHQSAIKSIVFDSIEHKIVAGAQSGSIKVFDLEAGKVNQTLQGHMDAVSTVDYHLYGDYVASGSSDTIVKVWDLRTRSCMQTFKGHSSEVTAVKFTPDGRWLTSGDQDGVIRIWDLTAGRLLYEFPHHVGAITSLEFNPEEFILVSSAADRSIRFWDVQEFALIGVTPVDKATTTSMCHTIAEPYSGKYLLCCSQDAIRVWSYETAIECHDSIAIPRPKELGRVSIHADTMMTQDMKLMSGCIEYAYASVWMLDVMQLRPFDRIVNKNSDQRAGKVGSSSNRPPSARVVTLSDSAPANQSVIRSAAVATFANVFDVPLPASRGPAHEVSDGVTQATALVIGDQVSCNVNHLDDISPATPGVVVPLTGANSIPCPVRRTEDPRQSVDVPRPANARIGGTPKDIAPQQPEGPSETHEIAARQQRDEEVVTSDFVMELRCGMDTCVKAFKARQKHIQQLLVHWEKGRLNDGLRYIGNLPKGKREAVVVDVLRITSLESLGVDLEACVLLLPLIIEVLESKFELYLSVGVEAGHKLFDAFSPIVKDSRNARQCRSRTINFAGEERVQWCNTCDSYFQEMQQRVQYLVETCNYSAIRSKVHNLIRALDNFYRC</sequence>
<keyword evidence="5" id="KW-0677">Repeat</keyword>
<dbReference type="PANTHER" id="PTHR19845">
    <property type="entry name" value="KATANIN P80 SUBUNIT"/>
    <property type="match status" value="1"/>
</dbReference>
<dbReference type="EMBL" id="CAKLBC010000473">
    <property type="protein sequence ID" value="CAH0486552.1"/>
    <property type="molecule type" value="Genomic_DNA"/>
</dbReference>
<feature type="repeat" description="WD" evidence="8">
    <location>
        <begin position="63"/>
        <end position="104"/>
    </location>
</feature>
<dbReference type="SMART" id="SM00320">
    <property type="entry name" value="WD40"/>
    <property type="match status" value="6"/>
</dbReference>
<dbReference type="InterPro" id="IPR028021">
    <property type="entry name" value="Katanin_C-terminal"/>
</dbReference>
<feature type="domain" description="Katanin p80 subunit C-terminal" evidence="10">
    <location>
        <begin position="502"/>
        <end position="654"/>
    </location>
</feature>
<evidence type="ECO:0000256" key="3">
    <source>
        <dbReference type="ARBA" id="ARBA00022574"/>
    </source>
</evidence>
<dbReference type="Pfam" id="PF00400">
    <property type="entry name" value="WD40"/>
    <property type="match status" value="5"/>
</dbReference>
<reference evidence="11 12" key="1">
    <citation type="submission" date="2021-11" db="EMBL/GenBank/DDBJ databases">
        <authorList>
            <person name="Islam A."/>
            <person name="Islam S."/>
            <person name="Flora M.S."/>
            <person name="Rahman M."/>
            <person name="Ziaur R.M."/>
            <person name="Epstein J.H."/>
            <person name="Hassan M."/>
            <person name="Klassen M."/>
            <person name="Woodard K."/>
            <person name="Webb A."/>
            <person name="Webby R.J."/>
            <person name="El Zowalaty M.E."/>
        </authorList>
    </citation>
    <scope>NUCLEOTIDE SEQUENCE [LARGE SCALE GENOMIC DNA]</scope>
    <source>
        <strain evidence="11">Pf1</strain>
    </source>
</reference>
<feature type="repeat" description="WD" evidence="8">
    <location>
        <begin position="147"/>
        <end position="188"/>
    </location>
</feature>
<protein>
    <recommendedName>
        <fullName evidence="7">Katanin p80 WD40 repeat-containing subunit B1 homolog</fullName>
    </recommendedName>
</protein>
<evidence type="ECO:0000256" key="5">
    <source>
        <dbReference type="ARBA" id="ARBA00022737"/>
    </source>
</evidence>
<dbReference type="InterPro" id="IPR001680">
    <property type="entry name" value="WD40_rpt"/>
</dbReference>
<dbReference type="InterPro" id="IPR020472">
    <property type="entry name" value="WD40_PAC1"/>
</dbReference>
<organism evidence="11 12">
    <name type="scientific">Peronospora farinosa</name>
    <dbReference type="NCBI Taxonomy" id="134698"/>
    <lineage>
        <taxon>Eukaryota</taxon>
        <taxon>Sar</taxon>
        <taxon>Stramenopiles</taxon>
        <taxon>Oomycota</taxon>
        <taxon>Peronosporomycetes</taxon>
        <taxon>Peronosporales</taxon>
        <taxon>Peronosporaceae</taxon>
        <taxon>Peronospora</taxon>
    </lineage>
</organism>
<comment type="function">
    <text evidence="7">May participate in a complex which severs microtubules in an ATP-dependent manner. Microtubule severing may promote rapid reorganization of cellular microtubule arrays.</text>
</comment>
<evidence type="ECO:0000313" key="12">
    <source>
        <dbReference type="Proteomes" id="UP001157938"/>
    </source>
</evidence>
<comment type="similarity">
    <text evidence="7">Belongs to the WD repeat KATNB1 family.</text>
</comment>
<evidence type="ECO:0000256" key="7">
    <source>
        <dbReference type="HAMAP-Rule" id="MF_03022"/>
    </source>
</evidence>
<feature type="repeat" description="WD" evidence="8">
    <location>
        <begin position="189"/>
        <end position="223"/>
    </location>
</feature>
<keyword evidence="3 8" id="KW-0853">WD repeat</keyword>
<dbReference type="SUPFAM" id="SSF50978">
    <property type="entry name" value="WD40 repeat-like"/>
    <property type="match status" value="1"/>
</dbReference>
<comment type="subcellular location">
    <subcellularLocation>
        <location evidence="1 7">Cytoplasm</location>
        <location evidence="1 7">Cytoskeleton</location>
    </subcellularLocation>
</comment>
<dbReference type="InterPro" id="IPR026962">
    <property type="entry name" value="KTNB1"/>
</dbReference>
<keyword evidence="2 7" id="KW-0963">Cytoplasm</keyword>
<keyword evidence="6 7" id="KW-0206">Cytoskeleton</keyword>
<name>A0ABN8BXL1_9STRA</name>
<dbReference type="PROSITE" id="PS00678">
    <property type="entry name" value="WD_REPEATS_1"/>
    <property type="match status" value="3"/>
</dbReference>
<feature type="repeat" description="WD" evidence="8">
    <location>
        <begin position="18"/>
        <end position="60"/>
    </location>
</feature>
<feature type="region of interest" description="Disordered" evidence="9">
    <location>
        <begin position="437"/>
        <end position="484"/>
    </location>
</feature>
<accession>A0ABN8BXL1</accession>
<evidence type="ECO:0000256" key="1">
    <source>
        <dbReference type="ARBA" id="ARBA00004245"/>
    </source>
</evidence>
<evidence type="ECO:0000256" key="8">
    <source>
        <dbReference type="PROSITE-ProRule" id="PRU00221"/>
    </source>
</evidence>
<evidence type="ECO:0000256" key="4">
    <source>
        <dbReference type="ARBA" id="ARBA00022701"/>
    </source>
</evidence>
<evidence type="ECO:0000256" key="9">
    <source>
        <dbReference type="SAM" id="MobiDB-lite"/>
    </source>
</evidence>
<feature type="compositionally biased region" description="Basic and acidic residues" evidence="9">
    <location>
        <begin position="475"/>
        <end position="484"/>
    </location>
</feature>
<dbReference type="PROSITE" id="PS50294">
    <property type="entry name" value="WD_REPEATS_REGION"/>
    <property type="match status" value="4"/>
</dbReference>
<dbReference type="PRINTS" id="PR00320">
    <property type="entry name" value="GPROTEINBRPT"/>
</dbReference>
<dbReference type="InterPro" id="IPR036322">
    <property type="entry name" value="WD40_repeat_dom_sf"/>
</dbReference>
<evidence type="ECO:0000256" key="2">
    <source>
        <dbReference type="ARBA" id="ARBA00022490"/>
    </source>
</evidence>
<dbReference type="PROSITE" id="PS50082">
    <property type="entry name" value="WD_REPEATS_2"/>
    <property type="match status" value="5"/>
</dbReference>
<feature type="repeat" description="WD" evidence="8">
    <location>
        <begin position="105"/>
        <end position="146"/>
    </location>
</feature>